<protein>
    <submittedName>
        <fullName evidence="1">Uncharacterized protein</fullName>
    </submittedName>
</protein>
<accession>A0ABQ6HF27</accession>
<dbReference type="EMBL" id="BSSV01000006">
    <property type="protein sequence ID" value="GLX86594.1"/>
    <property type="molecule type" value="Genomic_DNA"/>
</dbReference>
<gene>
    <name evidence="1" type="ORF">tloyanaT_28470</name>
</gene>
<keyword evidence="2" id="KW-1185">Reference proteome</keyword>
<name>A0ABQ6HF27_9GAMM</name>
<evidence type="ECO:0000313" key="1">
    <source>
        <dbReference type="EMBL" id="GLX86594.1"/>
    </source>
</evidence>
<evidence type="ECO:0000313" key="2">
    <source>
        <dbReference type="Proteomes" id="UP001157134"/>
    </source>
</evidence>
<dbReference type="RefSeq" id="WP_284299768.1">
    <property type="nucleotide sequence ID" value="NZ_BSSV01000006.1"/>
</dbReference>
<reference evidence="1 2" key="1">
    <citation type="submission" date="2023-03" db="EMBL/GenBank/DDBJ databases">
        <title>Thalassotalea loyana LMG 22536T draft genome sequence.</title>
        <authorList>
            <person name="Sawabe T."/>
        </authorList>
    </citation>
    <scope>NUCLEOTIDE SEQUENCE [LARGE SCALE GENOMIC DNA]</scope>
    <source>
        <strain evidence="1 2">LMG 22536</strain>
    </source>
</reference>
<comment type="caution">
    <text evidence="1">The sequence shown here is derived from an EMBL/GenBank/DDBJ whole genome shotgun (WGS) entry which is preliminary data.</text>
</comment>
<proteinExistence type="predicted"/>
<sequence length="66" mass="7375">MYKISKTQFEQIVSNPRLAAAERNMTVGKNHAQLHVLNKQGDIIAAKIINSKGVEKETFLSANQLH</sequence>
<organism evidence="1 2">
    <name type="scientific">Thalassotalea loyana</name>
    <dbReference type="NCBI Taxonomy" id="280483"/>
    <lineage>
        <taxon>Bacteria</taxon>
        <taxon>Pseudomonadati</taxon>
        <taxon>Pseudomonadota</taxon>
        <taxon>Gammaproteobacteria</taxon>
        <taxon>Alteromonadales</taxon>
        <taxon>Colwelliaceae</taxon>
        <taxon>Thalassotalea</taxon>
    </lineage>
</organism>
<dbReference type="Proteomes" id="UP001157134">
    <property type="component" value="Unassembled WGS sequence"/>
</dbReference>